<evidence type="ECO:0000256" key="2">
    <source>
        <dbReference type="ARBA" id="ARBA00022692"/>
    </source>
</evidence>
<comment type="caution">
    <text evidence="8">The sequence shown here is derived from an EMBL/GenBank/DDBJ whole genome shotgun (WGS) entry which is preliminary data.</text>
</comment>
<comment type="subcellular location">
    <subcellularLocation>
        <location evidence="1">Membrane</location>
        <topology evidence="1">Multi-pass membrane protein</topology>
    </subcellularLocation>
</comment>
<dbReference type="EMBL" id="NBNE01004778">
    <property type="protein sequence ID" value="OWZ04780.1"/>
    <property type="molecule type" value="Genomic_DNA"/>
</dbReference>
<gene>
    <name evidence="8" type="ORF">PHMEG_00023263</name>
</gene>
<dbReference type="OrthoDB" id="156720at2759"/>
<dbReference type="Proteomes" id="UP000198211">
    <property type="component" value="Unassembled WGS sequence"/>
</dbReference>
<keyword evidence="4 6" id="KW-0472">Membrane</keyword>
<feature type="transmembrane region" description="Helical" evidence="6">
    <location>
        <begin position="82"/>
        <end position="101"/>
    </location>
</feature>
<evidence type="ECO:0000256" key="5">
    <source>
        <dbReference type="SAM" id="MobiDB-lite"/>
    </source>
</evidence>
<feature type="transmembrane region" description="Helical" evidence="6">
    <location>
        <begin position="42"/>
        <end position="62"/>
    </location>
</feature>
<dbReference type="InterPro" id="IPR008253">
    <property type="entry name" value="Marvel"/>
</dbReference>
<accession>A0A225VJS7</accession>
<reference evidence="9" key="1">
    <citation type="submission" date="2017-03" db="EMBL/GenBank/DDBJ databases">
        <title>Phytopthora megakarya and P. palmivora, two closely related causual agents of cacao black pod achieved similar genome size and gene model numbers by different mechanisms.</title>
        <authorList>
            <person name="Ali S."/>
            <person name="Shao J."/>
            <person name="Larry D.J."/>
            <person name="Kronmiller B."/>
            <person name="Shen D."/>
            <person name="Strem M.D."/>
            <person name="Melnick R.L."/>
            <person name="Guiltinan M.J."/>
            <person name="Tyler B.M."/>
            <person name="Meinhardt L.W."/>
            <person name="Bailey B.A."/>
        </authorList>
    </citation>
    <scope>NUCLEOTIDE SEQUENCE [LARGE SCALE GENOMIC DNA]</scope>
    <source>
        <strain evidence="9">zdho120</strain>
    </source>
</reference>
<feature type="region of interest" description="Disordered" evidence="5">
    <location>
        <begin position="148"/>
        <end position="187"/>
    </location>
</feature>
<evidence type="ECO:0000313" key="9">
    <source>
        <dbReference type="Proteomes" id="UP000198211"/>
    </source>
</evidence>
<feature type="domain" description="MARVEL" evidence="7">
    <location>
        <begin position="3"/>
        <end position="136"/>
    </location>
</feature>
<dbReference type="InterPro" id="IPR052649">
    <property type="entry name" value="NCE102-like"/>
</dbReference>
<keyword evidence="2 6" id="KW-0812">Transmembrane</keyword>
<evidence type="ECO:0000256" key="6">
    <source>
        <dbReference type="SAM" id="Phobius"/>
    </source>
</evidence>
<dbReference type="Pfam" id="PF01284">
    <property type="entry name" value="MARVEL"/>
    <property type="match status" value="1"/>
</dbReference>
<evidence type="ECO:0000259" key="7">
    <source>
        <dbReference type="Pfam" id="PF01284"/>
    </source>
</evidence>
<feature type="transmembrane region" description="Helical" evidence="6">
    <location>
        <begin position="121"/>
        <end position="139"/>
    </location>
</feature>
<keyword evidence="3 6" id="KW-1133">Transmembrane helix</keyword>
<sequence>MRTLLRFFQFGFSLVALATLSRGFRGATYYGYSTMLGSRSSTFAHLMTYTGFLVGLFLLLFVELLRKYGRPSPSWVEQLMDILLSILLLVAAIVMLVSDYVANCSVYGYMLRCNQLKTSVVFMFLASLAFFVSFVLDCCEAYTGSRNNRASESDSDGEAVHGHPNAGYHAESTPTGATTSKDASNRV</sequence>
<keyword evidence="9" id="KW-1185">Reference proteome</keyword>
<dbReference type="PANTHER" id="PTHR28165">
    <property type="entry name" value="NON-CLASSICAL EXPORT PROTEIN 2-RELATED"/>
    <property type="match status" value="1"/>
</dbReference>
<evidence type="ECO:0000256" key="3">
    <source>
        <dbReference type="ARBA" id="ARBA00022989"/>
    </source>
</evidence>
<dbReference type="AlphaFoldDB" id="A0A225VJS7"/>
<evidence type="ECO:0000313" key="8">
    <source>
        <dbReference type="EMBL" id="OWZ04780.1"/>
    </source>
</evidence>
<evidence type="ECO:0000256" key="4">
    <source>
        <dbReference type="ARBA" id="ARBA00023136"/>
    </source>
</evidence>
<name>A0A225VJS7_9STRA</name>
<evidence type="ECO:0000256" key="1">
    <source>
        <dbReference type="ARBA" id="ARBA00004141"/>
    </source>
</evidence>
<proteinExistence type="predicted"/>
<protein>
    <recommendedName>
        <fullName evidence="7">MARVEL domain-containing protein</fullName>
    </recommendedName>
</protein>
<dbReference type="PANTHER" id="PTHR28165:SF1">
    <property type="entry name" value="NON-CLASSICAL EXPORT PROTEIN 2-RELATED"/>
    <property type="match status" value="1"/>
</dbReference>
<feature type="compositionally biased region" description="Polar residues" evidence="5">
    <location>
        <begin position="172"/>
        <end position="187"/>
    </location>
</feature>
<organism evidence="8 9">
    <name type="scientific">Phytophthora megakarya</name>
    <dbReference type="NCBI Taxonomy" id="4795"/>
    <lineage>
        <taxon>Eukaryota</taxon>
        <taxon>Sar</taxon>
        <taxon>Stramenopiles</taxon>
        <taxon>Oomycota</taxon>
        <taxon>Peronosporomycetes</taxon>
        <taxon>Peronosporales</taxon>
        <taxon>Peronosporaceae</taxon>
        <taxon>Phytophthora</taxon>
    </lineage>
</organism>
<dbReference type="GO" id="GO:0016020">
    <property type="term" value="C:membrane"/>
    <property type="evidence" value="ECO:0007669"/>
    <property type="project" value="UniProtKB-SubCell"/>
</dbReference>